<sequence>HKILDFTLDTSSNRNKNVSLIIQASLKKHPISNWNYKNLKDEVWNFIEDRIEYGKKHWNFAKSIDSKIQARLFYYAPLMFYIQMEIFDSKSIEKFDYEKVKKIHIENFLKILTDIPKS</sequence>
<reference evidence="1" key="1">
    <citation type="submission" date="2018-05" db="EMBL/GenBank/DDBJ databases">
        <authorList>
            <person name="Lanie J.A."/>
            <person name="Ng W.-L."/>
            <person name="Kazmierczak K.M."/>
            <person name="Andrzejewski T.M."/>
            <person name="Davidsen T.M."/>
            <person name="Wayne K.J."/>
            <person name="Tettelin H."/>
            <person name="Glass J.I."/>
            <person name="Rusch D."/>
            <person name="Podicherti R."/>
            <person name="Tsui H.-C.T."/>
            <person name="Winkler M.E."/>
        </authorList>
    </citation>
    <scope>NUCLEOTIDE SEQUENCE</scope>
</reference>
<accession>A0A382RR33</accession>
<name>A0A382RR33_9ZZZZ</name>
<protein>
    <submittedName>
        <fullName evidence="1">Uncharacterized protein</fullName>
    </submittedName>
</protein>
<feature type="non-terminal residue" evidence="1">
    <location>
        <position position="1"/>
    </location>
</feature>
<dbReference type="EMBL" id="UINC01123440">
    <property type="protein sequence ID" value="SVC99920.1"/>
    <property type="molecule type" value="Genomic_DNA"/>
</dbReference>
<organism evidence="1">
    <name type="scientific">marine metagenome</name>
    <dbReference type="NCBI Taxonomy" id="408172"/>
    <lineage>
        <taxon>unclassified sequences</taxon>
        <taxon>metagenomes</taxon>
        <taxon>ecological metagenomes</taxon>
    </lineage>
</organism>
<gene>
    <name evidence="1" type="ORF">METZ01_LOCUS352774</name>
</gene>
<proteinExistence type="predicted"/>
<evidence type="ECO:0000313" key="1">
    <source>
        <dbReference type="EMBL" id="SVC99920.1"/>
    </source>
</evidence>
<dbReference type="AlphaFoldDB" id="A0A382RR33"/>